<accession>A0ABZ1ZAE9</accession>
<feature type="domain" description="Resolvase/invertase-type recombinase catalytic" evidence="1">
    <location>
        <begin position="9"/>
        <end position="101"/>
    </location>
</feature>
<evidence type="ECO:0000259" key="1">
    <source>
        <dbReference type="Pfam" id="PF00239"/>
    </source>
</evidence>
<dbReference type="Pfam" id="PF00239">
    <property type="entry name" value="Resolvase"/>
    <property type="match status" value="1"/>
</dbReference>
<sequence length="102" mass="11416">MTDPLRPLVYGYMRLDLIEGDVEICDERLEQFATVNGFELAAIFHETAADGPAFVALIDELRRAHAHDVVVLSIDHFSGNRAPREALLDRLRRAGAQVRTLS</sequence>
<name>A0ABZ1ZAE9_9NOCA</name>
<dbReference type="EMBL" id="CP109441">
    <property type="protein sequence ID" value="WUV51356.1"/>
    <property type="molecule type" value="Genomic_DNA"/>
</dbReference>
<dbReference type="InterPro" id="IPR006119">
    <property type="entry name" value="Resolv_N"/>
</dbReference>
<keyword evidence="3" id="KW-1185">Reference proteome</keyword>
<reference evidence="2" key="1">
    <citation type="submission" date="2022-10" db="EMBL/GenBank/DDBJ databases">
        <title>The complete genomes of actinobacterial strains from the NBC collection.</title>
        <authorList>
            <person name="Joergensen T.S."/>
            <person name="Alvarez Arevalo M."/>
            <person name="Sterndorff E.B."/>
            <person name="Faurdal D."/>
            <person name="Vuksanovic O."/>
            <person name="Mourched A.-S."/>
            <person name="Charusanti P."/>
            <person name="Shaw S."/>
            <person name="Blin K."/>
            <person name="Weber T."/>
        </authorList>
    </citation>
    <scope>NUCLEOTIDE SEQUENCE</scope>
    <source>
        <strain evidence="2">NBC_01482</strain>
    </source>
</reference>
<dbReference type="InterPro" id="IPR036162">
    <property type="entry name" value="Resolvase-like_N_sf"/>
</dbReference>
<proteinExistence type="predicted"/>
<dbReference type="SUPFAM" id="SSF53041">
    <property type="entry name" value="Resolvase-like"/>
    <property type="match status" value="1"/>
</dbReference>
<dbReference type="RefSeq" id="WP_329416179.1">
    <property type="nucleotide sequence ID" value="NZ_CP109441.1"/>
</dbReference>
<gene>
    <name evidence="2" type="ORF">OG563_38390</name>
</gene>
<dbReference type="Gene3D" id="3.40.50.1390">
    <property type="entry name" value="Resolvase, N-terminal catalytic domain"/>
    <property type="match status" value="1"/>
</dbReference>
<evidence type="ECO:0000313" key="2">
    <source>
        <dbReference type="EMBL" id="WUV51356.1"/>
    </source>
</evidence>
<evidence type="ECO:0000313" key="3">
    <source>
        <dbReference type="Proteomes" id="UP001432062"/>
    </source>
</evidence>
<protein>
    <submittedName>
        <fullName evidence="2">Recombinase family protein</fullName>
    </submittedName>
</protein>
<organism evidence="2 3">
    <name type="scientific">Nocardia vinacea</name>
    <dbReference type="NCBI Taxonomy" id="96468"/>
    <lineage>
        <taxon>Bacteria</taxon>
        <taxon>Bacillati</taxon>
        <taxon>Actinomycetota</taxon>
        <taxon>Actinomycetes</taxon>
        <taxon>Mycobacteriales</taxon>
        <taxon>Nocardiaceae</taxon>
        <taxon>Nocardia</taxon>
    </lineage>
</organism>
<dbReference type="Proteomes" id="UP001432062">
    <property type="component" value="Chromosome"/>
</dbReference>